<evidence type="ECO:0000313" key="3">
    <source>
        <dbReference type="EMBL" id="MFC4249401.1"/>
    </source>
</evidence>
<feature type="region of interest" description="Disordered" evidence="1">
    <location>
        <begin position="135"/>
        <end position="155"/>
    </location>
</feature>
<comment type="caution">
    <text evidence="3">The sequence shown here is derived from an EMBL/GenBank/DDBJ whole genome shotgun (WGS) entry which is preliminary data.</text>
</comment>
<organism evidence="3 4">
    <name type="scientific">Natribaculum luteum</name>
    <dbReference type="NCBI Taxonomy" id="1586232"/>
    <lineage>
        <taxon>Archaea</taxon>
        <taxon>Methanobacteriati</taxon>
        <taxon>Methanobacteriota</taxon>
        <taxon>Stenosarchaea group</taxon>
        <taxon>Halobacteria</taxon>
        <taxon>Halobacteriales</taxon>
        <taxon>Natrialbaceae</taxon>
        <taxon>Natribaculum</taxon>
    </lineage>
</organism>
<evidence type="ECO:0000313" key="4">
    <source>
        <dbReference type="Proteomes" id="UP001595821"/>
    </source>
</evidence>
<evidence type="ECO:0000259" key="2">
    <source>
        <dbReference type="Pfam" id="PF00174"/>
    </source>
</evidence>
<dbReference type="Gene3D" id="3.90.420.10">
    <property type="entry name" value="Oxidoreductase, molybdopterin-binding domain"/>
    <property type="match status" value="1"/>
</dbReference>
<name>A0ABD5P5C4_9EURY</name>
<evidence type="ECO:0000256" key="1">
    <source>
        <dbReference type="SAM" id="MobiDB-lite"/>
    </source>
</evidence>
<dbReference type="AlphaFoldDB" id="A0ABD5P5C4"/>
<dbReference type="RefSeq" id="WP_246970784.1">
    <property type="nucleotide sequence ID" value="NZ_CP095397.1"/>
</dbReference>
<dbReference type="Pfam" id="PF00174">
    <property type="entry name" value="Oxidored_molyb"/>
    <property type="match status" value="1"/>
</dbReference>
<protein>
    <submittedName>
        <fullName evidence="3">Molybdopterin-dependent oxidoreductase</fullName>
    </submittedName>
</protein>
<dbReference type="EMBL" id="JBHSDJ010000132">
    <property type="protein sequence ID" value="MFC4249401.1"/>
    <property type="molecule type" value="Genomic_DNA"/>
</dbReference>
<dbReference type="Proteomes" id="UP001595821">
    <property type="component" value="Unassembled WGS sequence"/>
</dbReference>
<dbReference type="InterPro" id="IPR036374">
    <property type="entry name" value="OxRdtase_Mopterin-bd_sf"/>
</dbReference>
<feature type="compositionally biased region" description="Basic and acidic residues" evidence="1">
    <location>
        <begin position="141"/>
        <end position="155"/>
    </location>
</feature>
<proteinExistence type="predicted"/>
<gene>
    <name evidence="3" type="ORF">ACFOZ7_21130</name>
</gene>
<accession>A0ABD5P5C4</accession>
<dbReference type="GeneID" id="71852046"/>
<reference evidence="3 4" key="1">
    <citation type="journal article" date="2014" name="Int. J. Syst. Evol. Microbiol.">
        <title>Complete genome sequence of Corynebacterium casei LMG S-19264T (=DSM 44701T), isolated from a smear-ripened cheese.</title>
        <authorList>
            <consortium name="US DOE Joint Genome Institute (JGI-PGF)"/>
            <person name="Walter F."/>
            <person name="Albersmeier A."/>
            <person name="Kalinowski J."/>
            <person name="Ruckert C."/>
        </authorList>
    </citation>
    <scope>NUCLEOTIDE SEQUENCE [LARGE SCALE GENOMIC DNA]</scope>
    <source>
        <strain evidence="3 4">IBRC-M 10912</strain>
    </source>
</reference>
<sequence>MTGSNEPVLSSPITVVGDDEVTMAGDDLAALPSRERPVRIDCNSGDHYTAAWRGVEVSALLELASVPGETTHVLVESADGYRVCVDVETALDGLLAFFRDGRPLAEVADYESRFVATGVGGPRTTKDVATLEAVALSPAEDPERREELLLNERSD</sequence>
<dbReference type="InterPro" id="IPR000572">
    <property type="entry name" value="OxRdtase_Mopterin-bd_dom"/>
</dbReference>
<dbReference type="SUPFAM" id="SSF56524">
    <property type="entry name" value="Oxidoreductase molybdopterin-binding domain"/>
    <property type="match status" value="1"/>
</dbReference>
<feature type="domain" description="Oxidoreductase molybdopterin-binding" evidence="2">
    <location>
        <begin position="18"/>
        <end position="134"/>
    </location>
</feature>